<evidence type="ECO:0000313" key="2">
    <source>
        <dbReference type="Proteomes" id="UP000009223"/>
    </source>
</evidence>
<evidence type="ECO:0000313" key="1">
    <source>
        <dbReference type="EMBL" id="AEF85964.1"/>
    </source>
</evidence>
<dbReference type="RefSeq" id="WP_015707459.1">
    <property type="nucleotide sequence ID" value="NC_015578.1"/>
</dbReference>
<dbReference type="STRING" id="545694.TREPR_2771"/>
<gene>
    <name evidence="1" type="ordered locus">TREPR_2771</name>
</gene>
<dbReference type="EMBL" id="CP001843">
    <property type="protein sequence ID" value="AEF85964.1"/>
    <property type="molecule type" value="Genomic_DNA"/>
</dbReference>
<sequence>MNAFAFESVVEDNTIHIPQQYHFDNRKPVLVTITIMQDDIPLIIPRKGKGQITKDNFKALRISTKNFKFDREEANER</sequence>
<dbReference type="AlphaFoldDB" id="F5YQG6"/>
<reference evidence="2" key="1">
    <citation type="submission" date="2009-12" db="EMBL/GenBank/DDBJ databases">
        <title>Complete sequence of Treponema primitia strain ZAS-2.</title>
        <authorList>
            <person name="Tetu S.G."/>
            <person name="Matson E."/>
            <person name="Ren Q."/>
            <person name="Seshadri R."/>
            <person name="Elbourne L."/>
            <person name="Hassan K.A."/>
            <person name="Durkin A."/>
            <person name="Radune D."/>
            <person name="Mohamoud Y."/>
            <person name="Shay R."/>
            <person name="Jin S."/>
            <person name="Zhang X."/>
            <person name="Lucey K."/>
            <person name="Ballor N.R."/>
            <person name="Ottesen E."/>
            <person name="Rosenthal R."/>
            <person name="Allen A."/>
            <person name="Leadbetter J.R."/>
            <person name="Paulsen I.T."/>
        </authorList>
    </citation>
    <scope>NUCLEOTIDE SEQUENCE [LARGE SCALE GENOMIC DNA]</scope>
    <source>
        <strain evidence="2">ATCC BAA-887 / DSM 12427 / ZAS-2</strain>
    </source>
</reference>
<dbReference type="HOGENOM" id="CLU_2637009_0_0_12"/>
<accession>F5YQG6</accession>
<organism evidence="1 2">
    <name type="scientific">Treponema primitia (strain ATCC BAA-887 / DSM 12427 / ZAS-2)</name>
    <dbReference type="NCBI Taxonomy" id="545694"/>
    <lineage>
        <taxon>Bacteria</taxon>
        <taxon>Pseudomonadati</taxon>
        <taxon>Spirochaetota</taxon>
        <taxon>Spirochaetia</taxon>
        <taxon>Spirochaetales</taxon>
        <taxon>Treponemataceae</taxon>
        <taxon>Treponema</taxon>
    </lineage>
</organism>
<name>F5YQG6_TREPZ</name>
<proteinExistence type="predicted"/>
<protein>
    <submittedName>
        <fullName evidence="1">Uncharacterized protein</fullName>
    </submittedName>
</protein>
<dbReference type="Proteomes" id="UP000009223">
    <property type="component" value="Chromosome"/>
</dbReference>
<reference evidence="1 2" key="2">
    <citation type="journal article" date="2011" name="ISME J.">
        <title>RNA-seq reveals cooperative metabolic interactions between two termite-gut spirochete species in co-culture.</title>
        <authorList>
            <person name="Rosenthal A.Z."/>
            <person name="Matson E.G."/>
            <person name="Eldar A."/>
            <person name="Leadbetter J.R."/>
        </authorList>
    </citation>
    <scope>NUCLEOTIDE SEQUENCE [LARGE SCALE GENOMIC DNA]</scope>
    <source>
        <strain evidence="2">ATCC BAA-887 / DSM 12427 / ZAS-2</strain>
    </source>
</reference>
<keyword evidence="2" id="KW-1185">Reference proteome</keyword>
<dbReference type="KEGG" id="tpi:TREPR_2771"/>
<dbReference type="OrthoDB" id="1496151at2"/>